<organism evidence="1 2">
    <name type="scientific">Rhynchophorus ferrugineus</name>
    <name type="common">Red palm weevil</name>
    <name type="synonym">Curculio ferrugineus</name>
    <dbReference type="NCBI Taxonomy" id="354439"/>
    <lineage>
        <taxon>Eukaryota</taxon>
        <taxon>Metazoa</taxon>
        <taxon>Ecdysozoa</taxon>
        <taxon>Arthropoda</taxon>
        <taxon>Hexapoda</taxon>
        <taxon>Insecta</taxon>
        <taxon>Pterygota</taxon>
        <taxon>Neoptera</taxon>
        <taxon>Endopterygota</taxon>
        <taxon>Coleoptera</taxon>
        <taxon>Polyphaga</taxon>
        <taxon>Cucujiformia</taxon>
        <taxon>Curculionidae</taxon>
        <taxon>Dryophthorinae</taxon>
        <taxon>Rhynchophorus</taxon>
    </lineage>
</organism>
<reference evidence="1" key="1">
    <citation type="submission" date="2020-08" db="EMBL/GenBank/DDBJ databases">
        <title>Genome sequencing and assembly of the red palm weevil Rhynchophorus ferrugineus.</title>
        <authorList>
            <person name="Dias G.B."/>
            <person name="Bergman C.M."/>
            <person name="Manee M."/>
        </authorList>
    </citation>
    <scope>NUCLEOTIDE SEQUENCE</scope>
    <source>
        <strain evidence="1">AA-2017</strain>
        <tissue evidence="1">Whole larva</tissue>
    </source>
</reference>
<keyword evidence="2" id="KW-1185">Reference proteome</keyword>
<protein>
    <submittedName>
        <fullName evidence="1">Uncharacterized protein</fullName>
    </submittedName>
</protein>
<dbReference type="EMBL" id="JAACXV010022471">
    <property type="protein sequence ID" value="KAF7263289.1"/>
    <property type="molecule type" value="Genomic_DNA"/>
</dbReference>
<dbReference type="AlphaFoldDB" id="A0A834HKP2"/>
<gene>
    <name evidence="1" type="ORF">GWI33_003133</name>
</gene>
<evidence type="ECO:0000313" key="2">
    <source>
        <dbReference type="Proteomes" id="UP000625711"/>
    </source>
</evidence>
<dbReference type="Proteomes" id="UP000625711">
    <property type="component" value="Unassembled WGS sequence"/>
</dbReference>
<feature type="non-terminal residue" evidence="1">
    <location>
        <position position="1"/>
    </location>
</feature>
<proteinExistence type="predicted"/>
<sequence>DDTAKQCCIQLAPLKISKASKQRTIEPGAKDAIVRLPERVGNRIPTGPETAPADSRHVRDTFRATGRNTCRGVA</sequence>
<comment type="caution">
    <text evidence="1">The sequence shown here is derived from an EMBL/GenBank/DDBJ whole genome shotgun (WGS) entry which is preliminary data.</text>
</comment>
<name>A0A834HKP2_RHYFE</name>
<evidence type="ECO:0000313" key="1">
    <source>
        <dbReference type="EMBL" id="KAF7263289.1"/>
    </source>
</evidence>
<accession>A0A834HKP2</accession>